<feature type="binding site" evidence="7">
    <location>
        <position position="135"/>
    </location>
    <ligand>
        <name>Zn(2+)</name>
        <dbReference type="ChEBI" id="CHEBI:29105"/>
        <label>2</label>
    </ligand>
</feature>
<gene>
    <name evidence="7 9" type="primary">gloB</name>
    <name evidence="9" type="ORF">KUV26_06690</name>
</gene>
<evidence type="ECO:0000259" key="8">
    <source>
        <dbReference type="SMART" id="SM00849"/>
    </source>
</evidence>
<dbReference type="Pfam" id="PF00753">
    <property type="entry name" value="Lactamase_B"/>
    <property type="match status" value="1"/>
</dbReference>
<comment type="pathway">
    <text evidence="2 7">Secondary metabolite metabolism; methylglyoxal degradation; (R)-lactate from methylglyoxal: step 2/2.</text>
</comment>
<feature type="binding site" evidence="7">
    <location>
        <position position="62"/>
    </location>
    <ligand>
        <name>Zn(2+)</name>
        <dbReference type="ChEBI" id="CHEBI:29105"/>
        <label>2</label>
    </ligand>
</feature>
<name>A0ABS7ND49_9RHOB</name>
<dbReference type="SUPFAM" id="SSF56281">
    <property type="entry name" value="Metallo-hydrolase/oxidoreductase"/>
    <property type="match status" value="1"/>
</dbReference>
<feature type="binding site" evidence="7">
    <location>
        <position position="60"/>
    </location>
    <ligand>
        <name>Zn(2+)</name>
        <dbReference type="ChEBI" id="CHEBI:29105"/>
        <label>1</label>
    </ligand>
</feature>
<feature type="binding site" evidence="7">
    <location>
        <position position="58"/>
    </location>
    <ligand>
        <name>Zn(2+)</name>
        <dbReference type="ChEBI" id="CHEBI:29105"/>
        <label>1</label>
    </ligand>
</feature>
<feature type="binding site" evidence="7">
    <location>
        <position position="173"/>
    </location>
    <ligand>
        <name>Zn(2+)</name>
        <dbReference type="ChEBI" id="CHEBI:29105"/>
        <label>2</label>
    </ligand>
</feature>
<dbReference type="EC" id="3.1.2.6" evidence="7"/>
<evidence type="ECO:0000256" key="5">
    <source>
        <dbReference type="ARBA" id="ARBA00022801"/>
    </source>
</evidence>
<dbReference type="NCBIfam" id="TIGR03413">
    <property type="entry name" value="GSH_gloB"/>
    <property type="match status" value="1"/>
</dbReference>
<comment type="caution">
    <text evidence="9">The sequence shown here is derived from an EMBL/GenBank/DDBJ whole genome shotgun (WGS) entry which is preliminary data.</text>
</comment>
<comment type="function">
    <text evidence="7">Thiolesterase that catalyzes the hydrolysis of S-D-lactoyl-glutathione to form glutathione and D-lactic acid.</text>
</comment>
<dbReference type="RefSeq" id="WP_222507777.1">
    <property type="nucleotide sequence ID" value="NZ_JAHVJA010000002.1"/>
</dbReference>
<comment type="subunit">
    <text evidence="7">Monomer.</text>
</comment>
<keyword evidence="6 7" id="KW-0862">Zinc</keyword>
<reference evidence="9 10" key="1">
    <citation type="submission" date="2021-06" db="EMBL/GenBank/DDBJ databases">
        <title>50 bacteria genomes isolated from Dapeng, Shenzhen, China.</title>
        <authorList>
            <person name="Zheng W."/>
            <person name="Yu S."/>
            <person name="Huang Y."/>
        </authorList>
    </citation>
    <scope>NUCLEOTIDE SEQUENCE [LARGE SCALE GENOMIC DNA]</scope>
    <source>
        <strain evidence="9 10">DP1N14-2</strain>
    </source>
</reference>
<dbReference type="InterPro" id="IPR035680">
    <property type="entry name" value="Clx_II_MBL"/>
</dbReference>
<dbReference type="Pfam" id="PF16123">
    <property type="entry name" value="HAGH_C"/>
    <property type="match status" value="1"/>
</dbReference>
<dbReference type="PIRSF" id="PIRSF005457">
    <property type="entry name" value="Glx"/>
    <property type="match status" value="1"/>
</dbReference>
<comment type="catalytic activity">
    <reaction evidence="1 7">
        <text>an S-(2-hydroxyacyl)glutathione + H2O = a 2-hydroxy carboxylate + glutathione + H(+)</text>
        <dbReference type="Rhea" id="RHEA:21864"/>
        <dbReference type="ChEBI" id="CHEBI:15377"/>
        <dbReference type="ChEBI" id="CHEBI:15378"/>
        <dbReference type="ChEBI" id="CHEBI:57925"/>
        <dbReference type="ChEBI" id="CHEBI:58896"/>
        <dbReference type="ChEBI" id="CHEBI:71261"/>
        <dbReference type="EC" id="3.1.2.6"/>
    </reaction>
</comment>
<organism evidence="9 10">
    <name type="scientific">Leisingera daeponensis</name>
    <dbReference type="NCBI Taxonomy" id="405746"/>
    <lineage>
        <taxon>Bacteria</taxon>
        <taxon>Pseudomonadati</taxon>
        <taxon>Pseudomonadota</taxon>
        <taxon>Alphaproteobacteria</taxon>
        <taxon>Rhodobacterales</taxon>
        <taxon>Roseobacteraceae</taxon>
        <taxon>Leisingera</taxon>
    </lineage>
</organism>
<feature type="binding site" evidence="7">
    <location>
        <position position="116"/>
    </location>
    <ligand>
        <name>Zn(2+)</name>
        <dbReference type="ChEBI" id="CHEBI:29105"/>
        <label>1</label>
    </ligand>
</feature>
<sequence>MTMPLEIVTLPCLSDNYAFLIHNPASGETALVDAPEAGAIRAALSERGWGLDRILLTHHHWDHVDGVAELREAYGAKVIGAAADASRLPPLDMAVEDGGTYPLLGEEVQVMDVSGHTVGHIAFYIPGAEAVFTADSLMALGCGRLFEGTPQQMWASLSQLAALPPQTMVYSGHEYTQANGAFAVTVDPGNPALQSRISDIAEARGNGLPTVPSSLQLELDTNPFLRAADRAIRAHLGMQDAEDAEVFAEIRKRKDNF</sequence>
<dbReference type="GO" id="GO:0004416">
    <property type="term" value="F:hydroxyacylglutathione hydrolase activity"/>
    <property type="evidence" value="ECO:0007669"/>
    <property type="project" value="UniProtKB-EC"/>
</dbReference>
<dbReference type="InterPro" id="IPR050110">
    <property type="entry name" value="Glyoxalase_II_hydrolase"/>
</dbReference>
<keyword evidence="4 7" id="KW-0479">Metal-binding</keyword>
<feature type="binding site" evidence="7">
    <location>
        <position position="63"/>
    </location>
    <ligand>
        <name>Zn(2+)</name>
        <dbReference type="ChEBI" id="CHEBI:29105"/>
        <label>2</label>
    </ligand>
</feature>
<keyword evidence="5 7" id="KW-0378">Hydrolase</keyword>
<feature type="domain" description="Metallo-beta-lactamase" evidence="8">
    <location>
        <begin position="15"/>
        <end position="173"/>
    </location>
</feature>
<accession>A0ABS7ND49</accession>
<dbReference type="PANTHER" id="PTHR43705:SF1">
    <property type="entry name" value="HYDROXYACYLGLUTATHIONE HYDROLASE GLOB"/>
    <property type="match status" value="1"/>
</dbReference>
<dbReference type="Gene3D" id="3.60.15.10">
    <property type="entry name" value="Ribonuclease Z/Hydroxyacylglutathione hydrolase-like"/>
    <property type="match status" value="1"/>
</dbReference>
<dbReference type="InterPro" id="IPR017782">
    <property type="entry name" value="Hydroxyacylglutathione_Hdrlase"/>
</dbReference>
<dbReference type="CDD" id="cd07723">
    <property type="entry name" value="hydroxyacylglutathione_hydrolase_MBL-fold"/>
    <property type="match status" value="1"/>
</dbReference>
<dbReference type="InterPro" id="IPR032282">
    <property type="entry name" value="HAGH_C"/>
</dbReference>
<dbReference type="PANTHER" id="PTHR43705">
    <property type="entry name" value="HYDROXYACYLGLUTATHIONE HYDROLASE"/>
    <property type="match status" value="1"/>
</dbReference>
<keyword evidence="10" id="KW-1185">Reference proteome</keyword>
<dbReference type="EMBL" id="JAHVJA010000002">
    <property type="protein sequence ID" value="MBY6139123.1"/>
    <property type="molecule type" value="Genomic_DNA"/>
</dbReference>
<evidence type="ECO:0000256" key="6">
    <source>
        <dbReference type="ARBA" id="ARBA00022833"/>
    </source>
</evidence>
<dbReference type="Proteomes" id="UP000766629">
    <property type="component" value="Unassembled WGS sequence"/>
</dbReference>
<evidence type="ECO:0000313" key="9">
    <source>
        <dbReference type="EMBL" id="MBY6139123.1"/>
    </source>
</evidence>
<dbReference type="InterPro" id="IPR036866">
    <property type="entry name" value="RibonucZ/Hydroxyglut_hydro"/>
</dbReference>
<evidence type="ECO:0000256" key="4">
    <source>
        <dbReference type="ARBA" id="ARBA00022723"/>
    </source>
</evidence>
<proteinExistence type="inferred from homology"/>
<dbReference type="InterPro" id="IPR001279">
    <property type="entry name" value="Metallo-B-lactamas"/>
</dbReference>
<evidence type="ECO:0000313" key="10">
    <source>
        <dbReference type="Proteomes" id="UP000766629"/>
    </source>
</evidence>
<evidence type="ECO:0000256" key="3">
    <source>
        <dbReference type="ARBA" id="ARBA00006759"/>
    </source>
</evidence>
<feature type="binding site" evidence="7">
    <location>
        <position position="135"/>
    </location>
    <ligand>
        <name>Zn(2+)</name>
        <dbReference type="ChEBI" id="CHEBI:29105"/>
        <label>1</label>
    </ligand>
</feature>
<dbReference type="SMART" id="SM00849">
    <property type="entry name" value="Lactamase_B"/>
    <property type="match status" value="1"/>
</dbReference>
<evidence type="ECO:0000256" key="2">
    <source>
        <dbReference type="ARBA" id="ARBA00004963"/>
    </source>
</evidence>
<evidence type="ECO:0000256" key="1">
    <source>
        <dbReference type="ARBA" id="ARBA00001623"/>
    </source>
</evidence>
<protein>
    <recommendedName>
        <fullName evidence="7">Hydroxyacylglutathione hydrolase</fullName>
        <ecNumber evidence="7">3.1.2.6</ecNumber>
    </recommendedName>
    <alternativeName>
        <fullName evidence="7">Glyoxalase II</fullName>
        <shortName evidence="7">Glx II</shortName>
    </alternativeName>
</protein>
<dbReference type="HAMAP" id="MF_01374">
    <property type="entry name" value="Glyoxalase_2"/>
    <property type="match status" value="1"/>
</dbReference>
<evidence type="ECO:0000256" key="7">
    <source>
        <dbReference type="HAMAP-Rule" id="MF_01374"/>
    </source>
</evidence>
<comment type="cofactor">
    <cofactor evidence="7">
        <name>Zn(2+)</name>
        <dbReference type="ChEBI" id="CHEBI:29105"/>
    </cofactor>
    <text evidence="7">Binds 2 Zn(2+) ions per subunit.</text>
</comment>
<comment type="similarity">
    <text evidence="3 7">Belongs to the metallo-beta-lactamase superfamily. Glyoxalase II family.</text>
</comment>